<dbReference type="Pfam" id="PF20396">
    <property type="entry name" value="DUF6689"/>
    <property type="match status" value="1"/>
</dbReference>
<dbReference type="Proteomes" id="UP001205566">
    <property type="component" value="Unassembled WGS sequence"/>
</dbReference>
<sequence length="251" mass="27371">MSLPLLAAITETEISDDSAQFIIAEGSNSVELSVTFNSVENLSPTSLGVDSYRFSVTDPNVVARLPAGVEPVSDFPVMIVIEPPVDESLSFRGAAEVMVYTRDIHFDNNYRVFKSHEGETFHDLTAEHSEGSYRARLRTGNFSEWMIVRDNRDPADVIALKYQRLSNAISSSGLGWLTTNRLLDQLNLSRLFWEQGNTLLAIATLDVVIGLIESLAGSVIGNVWEATSPLTNTAGDLLGASATLRFSLSQG</sequence>
<dbReference type="InterPro" id="IPR046511">
    <property type="entry name" value="DUF6689"/>
</dbReference>
<name>A0ABT1P3Z8_9GAMM</name>
<evidence type="ECO:0000313" key="2">
    <source>
        <dbReference type="Proteomes" id="UP001205566"/>
    </source>
</evidence>
<evidence type="ECO:0000313" key="1">
    <source>
        <dbReference type="EMBL" id="MCQ3830840.1"/>
    </source>
</evidence>
<proteinExistence type="predicted"/>
<evidence type="ECO:0008006" key="3">
    <source>
        <dbReference type="Google" id="ProtNLM"/>
    </source>
</evidence>
<reference evidence="1" key="1">
    <citation type="thesis" date="2020" institute="Technische Universitat Dresden" country="Dresden, Germany">
        <title>The Agarolytic System of Microbulbifer elongatus PORT2, Isolated from Batu Karas, Pangandaran West Java Indonesia.</title>
        <authorList>
            <person name="Anggraeni S.R."/>
        </authorList>
    </citation>
    <scope>NUCLEOTIDE SEQUENCE</scope>
    <source>
        <strain evidence="1">PORT2</strain>
    </source>
</reference>
<gene>
    <name evidence="1" type="ORF">HXX02_15485</name>
</gene>
<dbReference type="EMBL" id="JACASI010000041">
    <property type="protein sequence ID" value="MCQ3830840.1"/>
    <property type="molecule type" value="Genomic_DNA"/>
</dbReference>
<accession>A0ABT1P3Z8</accession>
<keyword evidence="2" id="KW-1185">Reference proteome</keyword>
<organism evidence="1 2">
    <name type="scientific">Microbulbifer elongatus</name>
    <dbReference type="NCBI Taxonomy" id="86173"/>
    <lineage>
        <taxon>Bacteria</taxon>
        <taxon>Pseudomonadati</taxon>
        <taxon>Pseudomonadota</taxon>
        <taxon>Gammaproteobacteria</taxon>
        <taxon>Cellvibrionales</taxon>
        <taxon>Microbulbiferaceae</taxon>
        <taxon>Microbulbifer</taxon>
    </lineage>
</organism>
<comment type="caution">
    <text evidence="1">The sequence shown here is derived from an EMBL/GenBank/DDBJ whole genome shotgun (WGS) entry which is preliminary data.</text>
</comment>
<protein>
    <recommendedName>
        <fullName evidence="3">DUF2207 domain-containing protein</fullName>
    </recommendedName>
</protein>